<keyword evidence="4" id="KW-0560">Oxidoreductase</keyword>
<dbReference type="GO" id="GO:0016705">
    <property type="term" value="F:oxidoreductase activity, acting on paired donors, with incorporation or reduction of molecular oxygen"/>
    <property type="evidence" value="ECO:0007669"/>
    <property type="project" value="InterPro"/>
</dbReference>
<dbReference type="Proteomes" id="UP000558113">
    <property type="component" value="Unassembled WGS sequence"/>
</dbReference>
<proteinExistence type="predicted"/>
<gene>
    <name evidence="4" type="ORF">GT003_22015</name>
</gene>
<dbReference type="PANTHER" id="PTHR30137">
    <property type="entry name" value="LUCIFERASE-LIKE MONOOXYGENASE"/>
    <property type="match status" value="1"/>
</dbReference>
<dbReference type="Pfam" id="PF00296">
    <property type="entry name" value="Bac_luciferase"/>
    <property type="match status" value="1"/>
</dbReference>
<comment type="caution">
    <text evidence="4">The sequence shown here is derived from an EMBL/GenBank/DDBJ whole genome shotgun (WGS) entry which is preliminary data.</text>
</comment>
<comment type="similarity">
    <text evidence="1">To bacterial alkanal monooxygenase alpha and beta chains.</text>
</comment>
<dbReference type="InterPro" id="IPR050766">
    <property type="entry name" value="Bact_Lucif_Oxidored"/>
</dbReference>
<dbReference type="FunFam" id="3.20.20.30:FF:000002">
    <property type="entry name" value="LLM class flavin-dependent oxidoreductase"/>
    <property type="match status" value="1"/>
</dbReference>
<organism evidence="4 5">
    <name type="scientific">Paenibacillus sacheonensis</name>
    <dbReference type="NCBI Taxonomy" id="742054"/>
    <lineage>
        <taxon>Bacteria</taxon>
        <taxon>Bacillati</taxon>
        <taxon>Bacillota</taxon>
        <taxon>Bacilli</taxon>
        <taxon>Bacillales</taxon>
        <taxon>Paenibacillaceae</taxon>
        <taxon>Paenibacillus</taxon>
    </lineage>
</organism>
<evidence type="ECO:0000256" key="1">
    <source>
        <dbReference type="ARBA" id="ARBA00007789"/>
    </source>
</evidence>
<dbReference type="AlphaFoldDB" id="A0A7X4YSE7"/>
<dbReference type="PANTHER" id="PTHR30137:SF19">
    <property type="entry name" value="LUCIFERASE-LIKE MONOOXYGENASE"/>
    <property type="match status" value="1"/>
</dbReference>
<evidence type="ECO:0000259" key="3">
    <source>
        <dbReference type="Pfam" id="PF00296"/>
    </source>
</evidence>
<dbReference type="NCBIfam" id="TIGR03558">
    <property type="entry name" value="oxido_grp_1"/>
    <property type="match status" value="1"/>
</dbReference>
<dbReference type="GO" id="GO:0005829">
    <property type="term" value="C:cytosol"/>
    <property type="evidence" value="ECO:0007669"/>
    <property type="project" value="TreeGrafter"/>
</dbReference>
<dbReference type="InterPro" id="IPR019949">
    <property type="entry name" value="CmoO-like"/>
</dbReference>
<accession>A0A7X4YSE7</accession>
<feature type="domain" description="Luciferase-like" evidence="3">
    <location>
        <begin position="13"/>
        <end position="301"/>
    </location>
</feature>
<dbReference type="EC" id="1.-.-.-" evidence="4"/>
<dbReference type="InterPro" id="IPR036661">
    <property type="entry name" value="Luciferase-like_sf"/>
</dbReference>
<feature type="region of interest" description="Disordered" evidence="2">
    <location>
        <begin position="343"/>
        <end position="383"/>
    </location>
</feature>
<evidence type="ECO:0000256" key="2">
    <source>
        <dbReference type="SAM" id="MobiDB-lite"/>
    </source>
</evidence>
<dbReference type="OrthoDB" id="9780518at2"/>
<dbReference type="EMBL" id="JAAAMU010000013">
    <property type="protein sequence ID" value="NBC71681.1"/>
    <property type="molecule type" value="Genomic_DNA"/>
</dbReference>
<dbReference type="InterPro" id="IPR011251">
    <property type="entry name" value="Luciferase-like_dom"/>
</dbReference>
<evidence type="ECO:0000313" key="5">
    <source>
        <dbReference type="Proteomes" id="UP000558113"/>
    </source>
</evidence>
<feature type="compositionally biased region" description="Low complexity" evidence="2">
    <location>
        <begin position="348"/>
        <end position="362"/>
    </location>
</feature>
<name>A0A7X4YSE7_9BACL</name>
<feature type="compositionally biased region" description="Polar residues" evidence="2">
    <location>
        <begin position="373"/>
        <end position="383"/>
    </location>
</feature>
<evidence type="ECO:0000313" key="4">
    <source>
        <dbReference type="EMBL" id="NBC71681.1"/>
    </source>
</evidence>
<protein>
    <submittedName>
        <fullName evidence="4">MsnO8 family LLM class oxidoreductase</fullName>
        <ecNumber evidence="4">1.-.-.-</ecNumber>
    </submittedName>
</protein>
<reference evidence="4 5" key="1">
    <citation type="submission" date="2020-01" db="EMBL/GenBank/DDBJ databases">
        <title>Paenibacillus soybeanensis sp. nov. isolated from the nodules of soybean (Glycine max(L.) Merr).</title>
        <authorList>
            <person name="Wang H."/>
        </authorList>
    </citation>
    <scope>NUCLEOTIDE SEQUENCE [LARGE SCALE GENOMIC DNA]</scope>
    <source>
        <strain evidence="4 5">DSM 23054</strain>
    </source>
</reference>
<dbReference type="SUPFAM" id="SSF51679">
    <property type="entry name" value="Bacterial luciferase-like"/>
    <property type="match status" value="1"/>
</dbReference>
<dbReference type="RefSeq" id="WP_161701892.1">
    <property type="nucleotide sequence ID" value="NZ_JAAAMU010000013.1"/>
</dbReference>
<keyword evidence="5" id="KW-1185">Reference proteome</keyword>
<dbReference type="Gene3D" id="3.20.20.30">
    <property type="entry name" value="Luciferase-like domain"/>
    <property type="match status" value="1"/>
</dbReference>
<sequence>MGIILSILDQTPIYPGETASEAFRHTVALAQRVEALGYRRLWVSEHHDSEHVGGSSPEVLISHLLAKTERITIGSGGIMLQHYSPYKVAENFNVLSSLAPGRVDLGIGRAPGGLPRSTQALQRGIQDPPSLTDKIVELEKFIHGKLEEDHPLAGLKASPSPETAPELYVLGTSVGSAEIAASLGLPYVFSQFINSDEAVALAAFAAYRGQFNYESGRQPQAIFALAAIVADSDEEAEGLAGNHQLVKIHLESGRTLTVGTIEQAEEYGRQSNEKYRIEVKAPEITKGSKETVRAKFLELQEKFGVEEFIVTTNVPHFEKRLRSFELLKEAFAAELVAPDWASTNTENSADAPDTAKSAAARAVDAQSFESDHASSNPSVSAAV</sequence>